<sequence length="160" mass="18584">MQQSDVVEFSFSLQYPNEIEVDQKIHFRMNSSADISSEEENDLELKIQQLYSKTKQALQSIDQKESLQEGRNTRNQSDMCSYLVCSKSLQYAQLLISNNVFARSHQIKGFTTISPAKHKQNISREESAKKQNKFLGKQKIRFNSYLSIPNRNICFTYISN</sequence>
<dbReference type="AlphaFoldDB" id="A0A8S1X0K1"/>
<protein>
    <submittedName>
        <fullName evidence="1">Uncharacterized protein</fullName>
    </submittedName>
</protein>
<evidence type="ECO:0000313" key="1">
    <source>
        <dbReference type="EMBL" id="CAD8191766.1"/>
    </source>
</evidence>
<accession>A0A8S1X0K1</accession>
<keyword evidence="2" id="KW-1185">Reference proteome</keyword>
<proteinExistence type="predicted"/>
<gene>
    <name evidence="1" type="ORF">POCTA_138.1.T1000176</name>
</gene>
<dbReference type="OMA" id="PNRNICF"/>
<reference evidence="1" key="1">
    <citation type="submission" date="2021-01" db="EMBL/GenBank/DDBJ databases">
        <authorList>
            <consortium name="Genoscope - CEA"/>
            <person name="William W."/>
        </authorList>
    </citation>
    <scope>NUCLEOTIDE SEQUENCE</scope>
</reference>
<organism evidence="1 2">
    <name type="scientific">Paramecium octaurelia</name>
    <dbReference type="NCBI Taxonomy" id="43137"/>
    <lineage>
        <taxon>Eukaryota</taxon>
        <taxon>Sar</taxon>
        <taxon>Alveolata</taxon>
        <taxon>Ciliophora</taxon>
        <taxon>Intramacronucleata</taxon>
        <taxon>Oligohymenophorea</taxon>
        <taxon>Peniculida</taxon>
        <taxon>Parameciidae</taxon>
        <taxon>Paramecium</taxon>
    </lineage>
</organism>
<dbReference type="OrthoDB" id="296610at2759"/>
<dbReference type="EMBL" id="CAJJDP010000100">
    <property type="protein sequence ID" value="CAD8191766.1"/>
    <property type="molecule type" value="Genomic_DNA"/>
</dbReference>
<comment type="caution">
    <text evidence="1">The sequence shown here is derived from an EMBL/GenBank/DDBJ whole genome shotgun (WGS) entry which is preliminary data.</text>
</comment>
<name>A0A8S1X0K1_PAROT</name>
<dbReference type="Proteomes" id="UP000683925">
    <property type="component" value="Unassembled WGS sequence"/>
</dbReference>
<evidence type="ECO:0000313" key="2">
    <source>
        <dbReference type="Proteomes" id="UP000683925"/>
    </source>
</evidence>